<proteinExistence type="predicted"/>
<organism evidence="1 2">
    <name type="scientific">Dipteronia dyeriana</name>
    <dbReference type="NCBI Taxonomy" id="168575"/>
    <lineage>
        <taxon>Eukaryota</taxon>
        <taxon>Viridiplantae</taxon>
        <taxon>Streptophyta</taxon>
        <taxon>Embryophyta</taxon>
        <taxon>Tracheophyta</taxon>
        <taxon>Spermatophyta</taxon>
        <taxon>Magnoliopsida</taxon>
        <taxon>eudicotyledons</taxon>
        <taxon>Gunneridae</taxon>
        <taxon>Pentapetalae</taxon>
        <taxon>rosids</taxon>
        <taxon>malvids</taxon>
        <taxon>Sapindales</taxon>
        <taxon>Sapindaceae</taxon>
        <taxon>Hippocastanoideae</taxon>
        <taxon>Acereae</taxon>
        <taxon>Dipteronia</taxon>
    </lineage>
</organism>
<keyword evidence="2" id="KW-1185">Reference proteome</keyword>
<gene>
    <name evidence="1" type="ORF">Ddye_003852</name>
</gene>
<dbReference type="Proteomes" id="UP001280121">
    <property type="component" value="Unassembled WGS sequence"/>
</dbReference>
<sequence>MMNPNILPPDAWKHENNQFLAADGQLFSTHLVSKHKIGLQFFPSFTICTYIIGTPLPDKDILIGWDIYSQARSIRILPQGIHFKKEFLSQTCSHDRNPLTSSLMQGQSP</sequence>
<dbReference type="AlphaFoldDB" id="A0AAE0CWD9"/>
<dbReference type="EMBL" id="JANJYI010000001">
    <property type="protein sequence ID" value="KAK2665278.1"/>
    <property type="molecule type" value="Genomic_DNA"/>
</dbReference>
<accession>A0AAE0CWD9</accession>
<protein>
    <submittedName>
        <fullName evidence="1">Uncharacterized protein</fullName>
    </submittedName>
</protein>
<evidence type="ECO:0000313" key="1">
    <source>
        <dbReference type="EMBL" id="KAK2665278.1"/>
    </source>
</evidence>
<evidence type="ECO:0000313" key="2">
    <source>
        <dbReference type="Proteomes" id="UP001280121"/>
    </source>
</evidence>
<comment type="caution">
    <text evidence="1">The sequence shown here is derived from an EMBL/GenBank/DDBJ whole genome shotgun (WGS) entry which is preliminary data.</text>
</comment>
<name>A0AAE0CWD9_9ROSI</name>
<reference evidence="1" key="1">
    <citation type="journal article" date="2023" name="Plant J.">
        <title>Genome sequences and population genomics provide insights into the demographic history, inbreeding, and mutation load of two 'living fossil' tree species of Dipteronia.</title>
        <authorList>
            <person name="Feng Y."/>
            <person name="Comes H.P."/>
            <person name="Chen J."/>
            <person name="Zhu S."/>
            <person name="Lu R."/>
            <person name="Zhang X."/>
            <person name="Li P."/>
            <person name="Qiu J."/>
            <person name="Olsen K.M."/>
            <person name="Qiu Y."/>
        </authorList>
    </citation>
    <scope>NUCLEOTIDE SEQUENCE</scope>
    <source>
        <strain evidence="1">KIB01</strain>
    </source>
</reference>